<keyword evidence="1" id="KW-0812">Transmembrane</keyword>
<dbReference type="Proteomes" id="UP000015104">
    <property type="component" value="Unassembled WGS sequence"/>
</dbReference>
<keyword evidence="1" id="KW-1133">Transmembrane helix</keyword>
<reference evidence="3" key="1">
    <citation type="submission" date="2011-08" db="EMBL/GenBank/DDBJ databases">
        <authorList>
            <person name="Rombauts S."/>
        </authorList>
    </citation>
    <scope>NUCLEOTIDE SEQUENCE</scope>
    <source>
        <strain evidence="3">London</strain>
    </source>
</reference>
<sequence length="32" mass="3609">MDRPNMDKLLLIHISSVIVIGVITVEKFAKVE</sequence>
<evidence type="ECO:0000313" key="2">
    <source>
        <dbReference type="EnsemblMetazoa" id="tetur30g01920.1"/>
    </source>
</evidence>
<dbReference type="AlphaFoldDB" id="T1L0U0"/>
<evidence type="ECO:0000256" key="1">
    <source>
        <dbReference type="SAM" id="Phobius"/>
    </source>
</evidence>
<reference evidence="2" key="2">
    <citation type="submission" date="2015-06" db="UniProtKB">
        <authorList>
            <consortium name="EnsemblMetazoa"/>
        </authorList>
    </citation>
    <scope>IDENTIFICATION</scope>
</reference>
<name>T1L0U0_TETUR</name>
<keyword evidence="3" id="KW-1185">Reference proteome</keyword>
<keyword evidence="1" id="KW-0472">Membrane</keyword>
<protein>
    <submittedName>
        <fullName evidence="2">Uncharacterized protein</fullName>
    </submittedName>
</protein>
<proteinExistence type="predicted"/>
<feature type="transmembrane region" description="Helical" evidence="1">
    <location>
        <begin position="9"/>
        <end position="29"/>
    </location>
</feature>
<dbReference type="HOGENOM" id="CLU_3392840_0_0_1"/>
<organism evidence="2 3">
    <name type="scientific">Tetranychus urticae</name>
    <name type="common">Two-spotted spider mite</name>
    <dbReference type="NCBI Taxonomy" id="32264"/>
    <lineage>
        <taxon>Eukaryota</taxon>
        <taxon>Metazoa</taxon>
        <taxon>Ecdysozoa</taxon>
        <taxon>Arthropoda</taxon>
        <taxon>Chelicerata</taxon>
        <taxon>Arachnida</taxon>
        <taxon>Acari</taxon>
        <taxon>Acariformes</taxon>
        <taxon>Trombidiformes</taxon>
        <taxon>Prostigmata</taxon>
        <taxon>Eleutherengona</taxon>
        <taxon>Raphignathae</taxon>
        <taxon>Tetranychoidea</taxon>
        <taxon>Tetranychidae</taxon>
        <taxon>Tetranychus</taxon>
    </lineage>
</organism>
<evidence type="ECO:0000313" key="3">
    <source>
        <dbReference type="Proteomes" id="UP000015104"/>
    </source>
</evidence>
<dbReference type="EMBL" id="CAEY01000869">
    <property type="status" value="NOT_ANNOTATED_CDS"/>
    <property type="molecule type" value="Genomic_DNA"/>
</dbReference>
<accession>T1L0U0</accession>
<dbReference type="EnsemblMetazoa" id="tetur30g01920.1">
    <property type="protein sequence ID" value="tetur30g01920.1"/>
    <property type="gene ID" value="tetur30g01920"/>
</dbReference>